<sequence>LHVVVEGALAAALVYVILLWTKQKEQNVLLTERQLENWNPEPLVPETPAEHPGLNPAYVEGKMGKYLSINGKEYLNLATSNFLGLVGDDFFDRFLNLKVAKQTIFKYGVGSCGPRGFYGTVDVHLDLEQQIAEFLSCEEAVLYSYGFATIASAIPAYAKRGDVIFADKGVNFAIQKGLQASRSRIVWFEHNDVNDLERLLIEQSELDKKNPKIANSVRRFLVVEGLYINSGDLCPLPALMDLKWKYKLRIFIDESISFGVIGATGRGVTEHFGIDILDVDMIMGSLENAVASTGGFCAGRTFVVGHQRLSGLGYCFSASLPPLLATAASESLRIMNSEPDRFERLRTNTKSVYLGLEKAFENSSFEVVGCEFSPVQHIQCKNCTKEEAERRLDQLVDKKMIAVSRARYLEKEEQFPKQPSIRVMIQSELTAEEIAKFLDAVVICH</sequence>
<dbReference type="Pfam" id="PF00155">
    <property type="entry name" value="Aminotran_1_2"/>
    <property type="match status" value="1"/>
</dbReference>
<keyword evidence="14" id="KW-0175">Coiled coil</keyword>
<keyword evidence="10" id="KW-0012">Acyltransferase</keyword>
<dbReference type="InterPro" id="IPR050087">
    <property type="entry name" value="AON_synthase_class-II"/>
</dbReference>
<evidence type="ECO:0000256" key="5">
    <source>
        <dbReference type="ARBA" id="ARBA00013220"/>
    </source>
</evidence>
<dbReference type="WBParaSite" id="SMUV_0001035501-mRNA-1">
    <property type="protein sequence ID" value="SMUV_0001035501-mRNA-1"/>
    <property type="gene ID" value="SMUV_0001035501"/>
</dbReference>
<evidence type="ECO:0000313" key="17">
    <source>
        <dbReference type="WBParaSite" id="SMUV_0001035501-mRNA-1"/>
    </source>
</evidence>
<dbReference type="Gene3D" id="3.40.640.10">
    <property type="entry name" value="Type I PLP-dependent aspartate aminotransferase-like (Major domain)"/>
    <property type="match status" value="1"/>
</dbReference>
<evidence type="ECO:0000313" key="16">
    <source>
        <dbReference type="Proteomes" id="UP000046393"/>
    </source>
</evidence>
<dbReference type="InterPro" id="IPR015422">
    <property type="entry name" value="PyrdxlP-dep_Trfase_small"/>
</dbReference>
<evidence type="ECO:0000256" key="4">
    <source>
        <dbReference type="ARBA" id="ARBA00008392"/>
    </source>
</evidence>
<evidence type="ECO:0000256" key="6">
    <source>
        <dbReference type="ARBA" id="ARBA00022679"/>
    </source>
</evidence>
<protein>
    <recommendedName>
        <fullName evidence="11">Serine palmitoyltransferase 1</fullName>
        <ecNumber evidence="5">2.3.1.50</ecNumber>
    </recommendedName>
    <alternativeName>
        <fullName evidence="12">Long chain base biosynthesis protein 1</fullName>
    </alternativeName>
    <alternativeName>
        <fullName evidence="13">Serine-palmitoyl-CoA transferase 1</fullName>
    </alternativeName>
</protein>
<dbReference type="Gene3D" id="3.90.1150.10">
    <property type="entry name" value="Aspartate Aminotransferase, domain 1"/>
    <property type="match status" value="1"/>
</dbReference>
<dbReference type="GO" id="GO:0046512">
    <property type="term" value="P:sphingosine biosynthetic process"/>
    <property type="evidence" value="ECO:0007669"/>
    <property type="project" value="TreeGrafter"/>
</dbReference>
<dbReference type="GO" id="GO:0004758">
    <property type="term" value="F:serine C-palmitoyltransferase activity"/>
    <property type="evidence" value="ECO:0007669"/>
    <property type="project" value="UniProtKB-EC"/>
</dbReference>
<evidence type="ECO:0000256" key="3">
    <source>
        <dbReference type="ARBA" id="ARBA00004991"/>
    </source>
</evidence>
<name>A0A0N5AZD1_9BILA</name>
<organism evidence="16 17">
    <name type="scientific">Syphacia muris</name>
    <dbReference type="NCBI Taxonomy" id="451379"/>
    <lineage>
        <taxon>Eukaryota</taxon>
        <taxon>Metazoa</taxon>
        <taxon>Ecdysozoa</taxon>
        <taxon>Nematoda</taxon>
        <taxon>Chromadorea</taxon>
        <taxon>Rhabditida</taxon>
        <taxon>Spirurina</taxon>
        <taxon>Oxyuridomorpha</taxon>
        <taxon>Oxyuroidea</taxon>
        <taxon>Oxyuridae</taxon>
        <taxon>Syphacia</taxon>
    </lineage>
</organism>
<dbReference type="PANTHER" id="PTHR13693">
    <property type="entry name" value="CLASS II AMINOTRANSFERASE/8-AMINO-7-OXONONANOATE SYNTHASE"/>
    <property type="match status" value="1"/>
</dbReference>
<evidence type="ECO:0000256" key="11">
    <source>
        <dbReference type="ARBA" id="ARBA00041066"/>
    </source>
</evidence>
<evidence type="ECO:0000256" key="10">
    <source>
        <dbReference type="ARBA" id="ARBA00023315"/>
    </source>
</evidence>
<dbReference type="InterPro" id="IPR015424">
    <property type="entry name" value="PyrdxlP-dep_Trfase"/>
</dbReference>
<keyword evidence="7" id="KW-0663">Pyridoxal phosphate</keyword>
<dbReference type="InterPro" id="IPR004839">
    <property type="entry name" value="Aminotransferase_I/II_large"/>
</dbReference>
<evidence type="ECO:0000256" key="7">
    <source>
        <dbReference type="ARBA" id="ARBA00022898"/>
    </source>
</evidence>
<proteinExistence type="inferred from homology"/>
<evidence type="ECO:0000256" key="2">
    <source>
        <dbReference type="ARBA" id="ARBA00004760"/>
    </source>
</evidence>
<dbReference type="GO" id="GO:0030170">
    <property type="term" value="F:pyridoxal phosphate binding"/>
    <property type="evidence" value="ECO:0007669"/>
    <property type="project" value="InterPro"/>
</dbReference>
<dbReference type="SUPFAM" id="SSF53383">
    <property type="entry name" value="PLP-dependent transferases"/>
    <property type="match status" value="1"/>
</dbReference>
<dbReference type="STRING" id="451379.A0A0N5AZD1"/>
<comment type="cofactor">
    <cofactor evidence="1">
        <name>pyridoxal 5'-phosphate</name>
        <dbReference type="ChEBI" id="CHEBI:597326"/>
    </cofactor>
</comment>
<dbReference type="InterPro" id="IPR015421">
    <property type="entry name" value="PyrdxlP-dep_Trfase_major"/>
</dbReference>
<keyword evidence="8" id="KW-0746">Sphingolipid metabolism</keyword>
<feature type="coiled-coil region" evidence="14">
    <location>
        <begin position="378"/>
        <end position="405"/>
    </location>
</feature>
<accession>A0A0N5AZD1</accession>
<keyword evidence="6" id="KW-0808">Transferase</keyword>
<dbReference type="EC" id="2.3.1.50" evidence="5"/>
<evidence type="ECO:0000256" key="14">
    <source>
        <dbReference type="SAM" id="Coils"/>
    </source>
</evidence>
<dbReference type="GO" id="GO:0046513">
    <property type="term" value="P:ceramide biosynthetic process"/>
    <property type="evidence" value="ECO:0007669"/>
    <property type="project" value="TreeGrafter"/>
</dbReference>
<evidence type="ECO:0000256" key="9">
    <source>
        <dbReference type="ARBA" id="ARBA00023098"/>
    </source>
</evidence>
<dbReference type="GO" id="GO:0016020">
    <property type="term" value="C:membrane"/>
    <property type="evidence" value="ECO:0007669"/>
    <property type="project" value="GOC"/>
</dbReference>
<comment type="similarity">
    <text evidence="4">Belongs to the class-II pyridoxal-phosphate-dependent aminotransferase family.</text>
</comment>
<dbReference type="GO" id="GO:0005783">
    <property type="term" value="C:endoplasmic reticulum"/>
    <property type="evidence" value="ECO:0007669"/>
    <property type="project" value="TreeGrafter"/>
</dbReference>
<evidence type="ECO:0000256" key="1">
    <source>
        <dbReference type="ARBA" id="ARBA00001933"/>
    </source>
</evidence>
<comment type="pathway">
    <text evidence="3">Sphingolipid metabolism.</text>
</comment>
<feature type="domain" description="Aminotransferase class I/classII large" evidence="15">
    <location>
        <begin position="74"/>
        <end position="440"/>
    </location>
</feature>
<keyword evidence="9" id="KW-0443">Lipid metabolism</keyword>
<evidence type="ECO:0000256" key="12">
    <source>
        <dbReference type="ARBA" id="ARBA00041765"/>
    </source>
</evidence>
<evidence type="ECO:0000256" key="13">
    <source>
        <dbReference type="ARBA" id="ARBA00042649"/>
    </source>
</evidence>
<evidence type="ECO:0000259" key="15">
    <source>
        <dbReference type="Pfam" id="PF00155"/>
    </source>
</evidence>
<comment type="pathway">
    <text evidence="2">Lipid metabolism; sphingolipid metabolism.</text>
</comment>
<evidence type="ECO:0000256" key="8">
    <source>
        <dbReference type="ARBA" id="ARBA00022919"/>
    </source>
</evidence>
<dbReference type="AlphaFoldDB" id="A0A0N5AZD1"/>
<keyword evidence="16" id="KW-1185">Reference proteome</keyword>
<dbReference type="PANTHER" id="PTHR13693:SF2">
    <property type="entry name" value="SERINE PALMITOYLTRANSFERASE 1"/>
    <property type="match status" value="1"/>
</dbReference>
<dbReference type="FunFam" id="3.40.640.10:FF:000049">
    <property type="entry name" value="serine palmitoyltransferase 1 isoform X1"/>
    <property type="match status" value="1"/>
</dbReference>
<dbReference type="Proteomes" id="UP000046393">
    <property type="component" value="Unplaced"/>
</dbReference>
<reference evidence="17" key="1">
    <citation type="submission" date="2017-02" db="UniProtKB">
        <authorList>
            <consortium name="WormBaseParasite"/>
        </authorList>
    </citation>
    <scope>IDENTIFICATION</scope>
</reference>